<dbReference type="PROSITE" id="PS50893">
    <property type="entry name" value="ABC_TRANSPORTER_2"/>
    <property type="match status" value="1"/>
</dbReference>
<keyword evidence="2" id="KW-0813">Transport</keyword>
<evidence type="ECO:0000256" key="6">
    <source>
        <dbReference type="ARBA" id="ARBA00022840"/>
    </source>
</evidence>
<dbReference type="GO" id="GO:0005524">
    <property type="term" value="F:ATP binding"/>
    <property type="evidence" value="ECO:0007669"/>
    <property type="project" value="UniProtKB-KW"/>
</dbReference>
<evidence type="ECO:0000256" key="1">
    <source>
        <dbReference type="ARBA" id="ARBA00004202"/>
    </source>
</evidence>
<evidence type="ECO:0000256" key="7">
    <source>
        <dbReference type="ARBA" id="ARBA00022967"/>
    </source>
</evidence>
<dbReference type="SUPFAM" id="SSF52540">
    <property type="entry name" value="P-loop containing nucleoside triphosphate hydrolases"/>
    <property type="match status" value="1"/>
</dbReference>
<dbReference type="FunFam" id="3.40.50.300:FF:000016">
    <property type="entry name" value="Oligopeptide ABC transporter ATP-binding component"/>
    <property type="match status" value="1"/>
</dbReference>
<keyword evidence="7" id="KW-1278">Translocase</keyword>
<gene>
    <name evidence="10" type="ORF">B9Q01_02240</name>
</gene>
<dbReference type="Gene3D" id="3.40.50.300">
    <property type="entry name" value="P-loop containing nucleotide triphosphate hydrolases"/>
    <property type="match status" value="1"/>
</dbReference>
<accession>A0A2R6ACK2</accession>
<feature type="domain" description="ABC transporter" evidence="9">
    <location>
        <begin position="6"/>
        <end position="251"/>
    </location>
</feature>
<keyword evidence="4" id="KW-0997">Cell inner membrane</keyword>
<keyword evidence="8" id="KW-0472">Membrane</keyword>
<dbReference type="AlphaFoldDB" id="A0A2R6ACK2"/>
<dbReference type="NCBIfam" id="TIGR01727">
    <property type="entry name" value="oligo_HPY"/>
    <property type="match status" value="1"/>
</dbReference>
<dbReference type="InterPro" id="IPR003593">
    <property type="entry name" value="AAA+_ATPase"/>
</dbReference>
<evidence type="ECO:0000256" key="5">
    <source>
        <dbReference type="ARBA" id="ARBA00022741"/>
    </source>
</evidence>
<name>A0A2R6ACK2_9ARCH</name>
<reference evidence="10 11" key="1">
    <citation type="submission" date="2017-04" db="EMBL/GenBank/DDBJ databases">
        <title>Novel microbial lineages endemic to geothermal iron-oxide mats fill important gaps in the evolutionary history of Archaea.</title>
        <authorList>
            <person name="Jay Z.J."/>
            <person name="Beam J.P."/>
            <person name="Dlakic M."/>
            <person name="Rusch D.B."/>
            <person name="Kozubal M.A."/>
            <person name="Inskeep W.P."/>
        </authorList>
    </citation>
    <scope>NUCLEOTIDE SEQUENCE [LARGE SCALE GENOMIC DNA]</scope>
    <source>
        <strain evidence="10">OSP_D</strain>
    </source>
</reference>
<proteinExistence type="predicted"/>
<evidence type="ECO:0000313" key="10">
    <source>
        <dbReference type="EMBL" id="PSN84065.1"/>
    </source>
</evidence>
<dbReference type="InterPro" id="IPR003439">
    <property type="entry name" value="ABC_transporter-like_ATP-bd"/>
</dbReference>
<comment type="subcellular location">
    <subcellularLocation>
        <location evidence="1">Cell membrane</location>
        <topology evidence="1">Peripheral membrane protein</topology>
    </subcellularLocation>
</comment>
<evidence type="ECO:0000256" key="2">
    <source>
        <dbReference type="ARBA" id="ARBA00022448"/>
    </source>
</evidence>
<keyword evidence="6" id="KW-0067">ATP-binding</keyword>
<dbReference type="InterPro" id="IPR027417">
    <property type="entry name" value="P-loop_NTPase"/>
</dbReference>
<comment type="caution">
    <text evidence="10">The sequence shown here is derived from an EMBL/GenBank/DDBJ whole genome shotgun (WGS) entry which is preliminary data.</text>
</comment>
<evidence type="ECO:0000256" key="4">
    <source>
        <dbReference type="ARBA" id="ARBA00022519"/>
    </source>
</evidence>
<dbReference type="Pfam" id="PF00005">
    <property type="entry name" value="ABC_tran"/>
    <property type="match status" value="1"/>
</dbReference>
<dbReference type="InterPro" id="IPR013563">
    <property type="entry name" value="Oligopep_ABC_C"/>
</dbReference>
<dbReference type="PANTHER" id="PTHR43297">
    <property type="entry name" value="OLIGOPEPTIDE TRANSPORT ATP-BINDING PROTEIN APPD"/>
    <property type="match status" value="1"/>
</dbReference>
<evidence type="ECO:0000313" key="11">
    <source>
        <dbReference type="Proteomes" id="UP000240880"/>
    </source>
</evidence>
<dbReference type="Pfam" id="PF08352">
    <property type="entry name" value="oligo_HPY"/>
    <property type="match status" value="1"/>
</dbReference>
<dbReference type="Proteomes" id="UP000240880">
    <property type="component" value="Unassembled WGS sequence"/>
</dbReference>
<dbReference type="GO" id="GO:0005886">
    <property type="term" value="C:plasma membrane"/>
    <property type="evidence" value="ECO:0007669"/>
    <property type="project" value="UniProtKB-SubCell"/>
</dbReference>
<dbReference type="CDD" id="cd03257">
    <property type="entry name" value="ABC_NikE_OppD_transporters"/>
    <property type="match status" value="1"/>
</dbReference>
<dbReference type="EMBL" id="NEXC01000008">
    <property type="protein sequence ID" value="PSN84065.1"/>
    <property type="molecule type" value="Genomic_DNA"/>
</dbReference>
<evidence type="ECO:0000259" key="9">
    <source>
        <dbReference type="PROSITE" id="PS50893"/>
    </source>
</evidence>
<dbReference type="PANTHER" id="PTHR43297:SF14">
    <property type="entry name" value="ATPASE AAA-TYPE CORE DOMAIN-CONTAINING PROTEIN"/>
    <property type="match status" value="1"/>
</dbReference>
<sequence>MKLLEIKELSVEYVTPLGVIRALERVNLSVERGEFLGVVGESGSGKSTLGYAIIRLLPQNARVSGKILFEGFDILSAKEEQIRKIRGKSITMVFQDPFTSLNPLFKVGEQITRPLEVHYAMSKRDAQQKMKHFLSLVGLSDYVLSCYPFELSGGTQQRLMLAMALSTAPSLIIADEPTSSVDASIQAQILRILLEIKKKTSFSMILITHNIEVASSVCDKLCVMYAGRLVEFGSTKHVLSDPKHPYTQALLSCIPRPRESKTQTKKLSAISGNPPDPFNTPTGCKFHPRCSHAWKLCGEEEPKESVVGERRVLCHLYNG</sequence>
<keyword evidence="3" id="KW-1003">Cell membrane</keyword>
<evidence type="ECO:0000256" key="8">
    <source>
        <dbReference type="ARBA" id="ARBA00023136"/>
    </source>
</evidence>
<evidence type="ECO:0000256" key="3">
    <source>
        <dbReference type="ARBA" id="ARBA00022475"/>
    </source>
</evidence>
<dbReference type="InterPro" id="IPR050388">
    <property type="entry name" value="ABC_Ni/Peptide_Import"/>
</dbReference>
<dbReference type="GO" id="GO:0015833">
    <property type="term" value="P:peptide transport"/>
    <property type="evidence" value="ECO:0007669"/>
    <property type="project" value="InterPro"/>
</dbReference>
<dbReference type="GO" id="GO:0016887">
    <property type="term" value="F:ATP hydrolysis activity"/>
    <property type="evidence" value="ECO:0007669"/>
    <property type="project" value="InterPro"/>
</dbReference>
<keyword evidence="5" id="KW-0547">Nucleotide-binding</keyword>
<organism evidence="10 11">
    <name type="scientific">Candidatus Marsarchaeota G1 archaeon OSP_D</name>
    <dbReference type="NCBI Taxonomy" id="1978155"/>
    <lineage>
        <taxon>Archaea</taxon>
        <taxon>Candidatus Marsarchaeota</taxon>
        <taxon>Candidatus Marsarchaeota group 1</taxon>
    </lineage>
</organism>
<protein>
    <recommendedName>
        <fullName evidence="9">ABC transporter domain-containing protein</fullName>
    </recommendedName>
</protein>
<dbReference type="SMART" id="SM00382">
    <property type="entry name" value="AAA"/>
    <property type="match status" value="1"/>
</dbReference>